<sequence length="231" mass="25880">MSDSNAIHLAILIDNKTIPTYEGIDAFSKYIRFYPSANFALHVFFPSDFKWLADILLLNVSINGNSASSFHIRPKGEGQELEGIIRSPAFVLPSEPHDHGQIVARMWHAKVSPTEDSLSSSTQPAEKEMENVVDASSLNSKVVSTTPIENSSQHSLTFKWSFRSLDALREIVPSARSQAGPVWTEEDERYHRRQLESGGDREVEQDDYMLRRAEADDKRLSVTEDGNGGDE</sequence>
<gene>
    <name evidence="2" type="ORF">RCC_06094</name>
</gene>
<organism evidence="2 3">
    <name type="scientific">Ramularia collo-cygni</name>
    <dbReference type="NCBI Taxonomy" id="112498"/>
    <lineage>
        <taxon>Eukaryota</taxon>
        <taxon>Fungi</taxon>
        <taxon>Dikarya</taxon>
        <taxon>Ascomycota</taxon>
        <taxon>Pezizomycotina</taxon>
        <taxon>Dothideomycetes</taxon>
        <taxon>Dothideomycetidae</taxon>
        <taxon>Mycosphaerellales</taxon>
        <taxon>Mycosphaerellaceae</taxon>
        <taxon>Ramularia</taxon>
    </lineage>
</organism>
<protein>
    <submittedName>
        <fullName evidence="2">Uncharacterized protein</fullName>
    </submittedName>
</protein>
<dbReference type="RefSeq" id="XP_023627126.1">
    <property type="nucleotide sequence ID" value="XM_023771358.1"/>
</dbReference>
<dbReference type="EMBL" id="FJUY01000009">
    <property type="protein sequence ID" value="CZT20237.1"/>
    <property type="molecule type" value="Genomic_DNA"/>
</dbReference>
<accession>A0A2D3V6A4</accession>
<dbReference type="Proteomes" id="UP000225277">
    <property type="component" value="Unassembled WGS sequence"/>
</dbReference>
<evidence type="ECO:0000313" key="2">
    <source>
        <dbReference type="EMBL" id="CZT20237.1"/>
    </source>
</evidence>
<name>A0A2D3V6A4_9PEZI</name>
<dbReference type="GeneID" id="35601239"/>
<feature type="region of interest" description="Disordered" evidence="1">
    <location>
        <begin position="175"/>
        <end position="231"/>
    </location>
</feature>
<proteinExistence type="predicted"/>
<dbReference type="AlphaFoldDB" id="A0A2D3V6A4"/>
<evidence type="ECO:0000313" key="3">
    <source>
        <dbReference type="Proteomes" id="UP000225277"/>
    </source>
</evidence>
<keyword evidence="3" id="KW-1185">Reference proteome</keyword>
<feature type="compositionally biased region" description="Basic and acidic residues" evidence="1">
    <location>
        <begin position="188"/>
        <end position="222"/>
    </location>
</feature>
<reference evidence="2 3" key="1">
    <citation type="submission" date="2016-03" db="EMBL/GenBank/DDBJ databases">
        <authorList>
            <person name="Ploux O."/>
        </authorList>
    </citation>
    <scope>NUCLEOTIDE SEQUENCE [LARGE SCALE GENOMIC DNA]</scope>
    <source>
        <strain evidence="2 3">URUG2</strain>
    </source>
</reference>
<evidence type="ECO:0000256" key="1">
    <source>
        <dbReference type="SAM" id="MobiDB-lite"/>
    </source>
</evidence>